<name>A0A2A2KU53_9BILA</name>
<evidence type="ECO:0000313" key="1">
    <source>
        <dbReference type="EMBL" id="PAV77480.1"/>
    </source>
</evidence>
<organism evidence="1 2">
    <name type="scientific">Diploscapter pachys</name>
    <dbReference type="NCBI Taxonomy" id="2018661"/>
    <lineage>
        <taxon>Eukaryota</taxon>
        <taxon>Metazoa</taxon>
        <taxon>Ecdysozoa</taxon>
        <taxon>Nematoda</taxon>
        <taxon>Chromadorea</taxon>
        <taxon>Rhabditida</taxon>
        <taxon>Rhabditina</taxon>
        <taxon>Rhabditomorpha</taxon>
        <taxon>Rhabditoidea</taxon>
        <taxon>Rhabditidae</taxon>
        <taxon>Diploscapter</taxon>
    </lineage>
</organism>
<accession>A0A2A2KU53</accession>
<dbReference type="EMBL" id="LIAE01007697">
    <property type="protein sequence ID" value="PAV77480.1"/>
    <property type="molecule type" value="Genomic_DNA"/>
</dbReference>
<proteinExistence type="predicted"/>
<gene>
    <name evidence="1" type="ORF">WR25_17420</name>
</gene>
<keyword evidence="2" id="KW-1185">Reference proteome</keyword>
<reference evidence="1 2" key="1">
    <citation type="journal article" date="2017" name="Curr. Biol.">
        <title>Genome architecture and evolution of a unichromosomal asexual nematode.</title>
        <authorList>
            <person name="Fradin H."/>
            <person name="Zegar C."/>
            <person name="Gutwein M."/>
            <person name="Lucas J."/>
            <person name="Kovtun M."/>
            <person name="Corcoran D."/>
            <person name="Baugh L.R."/>
            <person name="Kiontke K."/>
            <person name="Gunsalus K."/>
            <person name="Fitch D.H."/>
            <person name="Piano F."/>
        </authorList>
    </citation>
    <scope>NUCLEOTIDE SEQUENCE [LARGE SCALE GENOMIC DNA]</scope>
    <source>
        <strain evidence="1">PF1309</strain>
    </source>
</reference>
<comment type="caution">
    <text evidence="1">The sequence shown here is derived from an EMBL/GenBank/DDBJ whole genome shotgun (WGS) entry which is preliminary data.</text>
</comment>
<evidence type="ECO:0000313" key="2">
    <source>
        <dbReference type="Proteomes" id="UP000218231"/>
    </source>
</evidence>
<dbReference type="AlphaFoldDB" id="A0A2A2KU53"/>
<protein>
    <submittedName>
        <fullName evidence="1">Uncharacterized protein</fullName>
    </submittedName>
</protein>
<dbReference type="Proteomes" id="UP000218231">
    <property type="component" value="Unassembled WGS sequence"/>
</dbReference>
<sequence>MFADEAEFISQHPNIGTDFIDFDLFSTQIARNLHALPAVCPTLFRYELPYFTPLRSPTDAERFMSQHAEWGMEKEKRKSLIVPREVSGNEGTDFVANVIKALGECEVRFYPNLTSEMQSCDENGKHNDVIHCKLTAIYNEDNKTDNNNVKTINE</sequence>